<proteinExistence type="predicted"/>
<evidence type="ECO:0000313" key="3">
    <source>
        <dbReference type="Proteomes" id="UP001152759"/>
    </source>
</evidence>
<dbReference type="EMBL" id="CAKKNF020000028">
    <property type="protein sequence ID" value="CAH0747816.1"/>
    <property type="molecule type" value="Genomic_DNA"/>
</dbReference>
<dbReference type="Proteomes" id="UP001152759">
    <property type="component" value="Unassembled WGS sequence"/>
</dbReference>
<dbReference type="AlphaFoldDB" id="A0AAI8UUX2"/>
<feature type="region of interest" description="Disordered" evidence="1">
    <location>
        <begin position="551"/>
        <end position="572"/>
    </location>
</feature>
<gene>
    <name evidence="2" type="ORF">BEMITA_LOCUS151</name>
</gene>
<reference evidence="2" key="1">
    <citation type="submission" date="2021-12" db="EMBL/GenBank/DDBJ databases">
        <authorList>
            <person name="King R."/>
        </authorList>
    </citation>
    <scope>NUCLEOTIDE SEQUENCE</scope>
</reference>
<evidence type="ECO:0000313" key="2">
    <source>
        <dbReference type="EMBL" id="CAH0747816.1"/>
    </source>
</evidence>
<protein>
    <submittedName>
        <fullName evidence="2">Uncharacterized protein</fullName>
    </submittedName>
</protein>
<name>A0AAI8UUX2_BEMTA</name>
<sequence>MESDTSDALLTYLLGQEKWCRGNYKGKSRKRAENPKSQVPLRFQKGKNYSIIQIREYAKQLDQIDIDALVIFREKHHNEKETPTEWDIDEKGRIKNIYSANSAALRLELAKRGYSYNNDLRVEDNRKILAELERKKFENQEILDNCGENSEHYYESPIQSHDTKEFPNYTSTPAGTASLDDFTPFWNDFTGEQEDLLGNLYEEPEPSRESSSVSNFSKGTVKNPNTAKNLHIYENTENNMALAIPNDFKKFLKAFEDAPQKFSGDGSISIISFLRDYERSTKGEDDQYQRENIRKFLTGRAKAFYDNDEEVFEGSATFKEVKDKLVGEFGNKDLDGNKFSNRKQGEFEDPLIYIEDKRTLARRLDIKAPEKTMTSLIIDGLQEKYKNAIGMCSNNSYTELKTNVTRAKHMLKEDNFYTSKTMNEISEVNQIHRGQFNDHAKLEARVKELEGGMGILVTKVDLIQGHFDGVEKTLASISDNFIKLWHHLGVSDQYQLQSFQIPPQSLQQPSQQVQPNFNYPPGNQAFELHKNQCNRCFRMGHWGYQCRTNPMDNQNNQNGNNYPKNGDFPGQN</sequence>
<keyword evidence="3" id="KW-1185">Reference proteome</keyword>
<feature type="compositionally biased region" description="Polar residues" evidence="1">
    <location>
        <begin position="213"/>
        <end position="225"/>
    </location>
</feature>
<accession>A0AAI8UUX2</accession>
<feature type="region of interest" description="Disordered" evidence="1">
    <location>
        <begin position="202"/>
        <end position="225"/>
    </location>
</feature>
<organism evidence="2 3">
    <name type="scientific">Bemisia tabaci</name>
    <name type="common">Sweetpotato whitefly</name>
    <name type="synonym">Aleurodes tabaci</name>
    <dbReference type="NCBI Taxonomy" id="7038"/>
    <lineage>
        <taxon>Eukaryota</taxon>
        <taxon>Metazoa</taxon>
        <taxon>Ecdysozoa</taxon>
        <taxon>Arthropoda</taxon>
        <taxon>Hexapoda</taxon>
        <taxon>Insecta</taxon>
        <taxon>Pterygota</taxon>
        <taxon>Neoptera</taxon>
        <taxon>Paraneoptera</taxon>
        <taxon>Hemiptera</taxon>
        <taxon>Sternorrhyncha</taxon>
        <taxon>Aleyrodoidea</taxon>
        <taxon>Aleyrodidae</taxon>
        <taxon>Aleyrodinae</taxon>
        <taxon>Bemisia</taxon>
    </lineage>
</organism>
<comment type="caution">
    <text evidence="2">The sequence shown here is derived from an EMBL/GenBank/DDBJ whole genome shotgun (WGS) entry which is preliminary data.</text>
</comment>
<evidence type="ECO:0000256" key="1">
    <source>
        <dbReference type="SAM" id="MobiDB-lite"/>
    </source>
</evidence>